<accession>A0A4R5YGZ3</accession>
<dbReference type="InterPro" id="IPR021391">
    <property type="entry name" value="DUF3027"/>
</dbReference>
<gene>
    <name evidence="2" type="ORF">E2R59_11590</name>
</gene>
<feature type="compositionally biased region" description="Low complexity" evidence="1">
    <location>
        <begin position="148"/>
        <end position="157"/>
    </location>
</feature>
<dbReference type="GeneID" id="64348060"/>
<feature type="region of interest" description="Disordered" evidence="1">
    <location>
        <begin position="1"/>
        <end position="37"/>
    </location>
</feature>
<dbReference type="RefSeq" id="WP_133410669.1">
    <property type="nucleotide sequence ID" value="NZ_SMZT01000004.1"/>
</dbReference>
<dbReference type="Pfam" id="PF11228">
    <property type="entry name" value="DUF3027"/>
    <property type="match status" value="1"/>
</dbReference>
<evidence type="ECO:0000256" key="1">
    <source>
        <dbReference type="SAM" id="MobiDB-lite"/>
    </source>
</evidence>
<protein>
    <submittedName>
        <fullName evidence="2">DUF3027 domain-containing protein</fullName>
    </submittedName>
</protein>
<dbReference type="AlphaFoldDB" id="A0A4R5YGZ3"/>
<organism evidence="2 3">
    <name type="scientific">Kocuria rosea</name>
    <name type="common">Deinococcus erythromyxa</name>
    <name type="synonym">Micrococcus rubens</name>
    <dbReference type="NCBI Taxonomy" id="1275"/>
    <lineage>
        <taxon>Bacteria</taxon>
        <taxon>Bacillati</taxon>
        <taxon>Actinomycetota</taxon>
        <taxon>Actinomycetes</taxon>
        <taxon>Micrococcales</taxon>
        <taxon>Micrococcaceae</taxon>
        <taxon>Kocuria</taxon>
    </lineage>
</organism>
<proteinExistence type="predicted"/>
<dbReference type="Proteomes" id="UP000295163">
    <property type="component" value="Unassembled WGS sequence"/>
</dbReference>
<name>A0A4R5YGZ3_KOCRO</name>
<sequence length="185" mass="19581">MTEETVQDAPAEAVPPAPEQAAPVAAAPRRRRAPKQDPLLVADVATARAGVEQIAEPSQIGTGHRVTVEEDRLVVHHFECTLPGYRGWNWFASLARAPRSKAVTVCEVGLLPGEDALLAPEWVPWSARVSAEEKAQEEQDRAEDEAGENAAAGAPEGSDGVSDGEPASGDRAEDRPVPPQEGEGL</sequence>
<evidence type="ECO:0000313" key="2">
    <source>
        <dbReference type="EMBL" id="TDL42573.1"/>
    </source>
</evidence>
<evidence type="ECO:0000313" key="3">
    <source>
        <dbReference type="Proteomes" id="UP000295163"/>
    </source>
</evidence>
<comment type="caution">
    <text evidence="2">The sequence shown here is derived from an EMBL/GenBank/DDBJ whole genome shotgun (WGS) entry which is preliminary data.</text>
</comment>
<feature type="region of interest" description="Disordered" evidence="1">
    <location>
        <begin position="129"/>
        <end position="185"/>
    </location>
</feature>
<dbReference type="EMBL" id="SMZT01000004">
    <property type="protein sequence ID" value="TDL42573.1"/>
    <property type="molecule type" value="Genomic_DNA"/>
</dbReference>
<reference evidence="2 3" key="1">
    <citation type="submission" date="2019-03" db="EMBL/GenBank/DDBJ databases">
        <title>Genome Sequencing and Assembly of Various Microbes Isolated from Partially Reclaimed Soil and Acid Mine Drainage (AMD) Site.</title>
        <authorList>
            <person name="Steinbock B."/>
            <person name="Bechtold R."/>
            <person name="Sevigny J.L."/>
            <person name="Thomas D."/>
            <person name="Cuthill L.R."/>
            <person name="Aveiro Johannsen E.J."/>
            <person name="Thomas K."/>
            <person name="Ghosh A."/>
        </authorList>
    </citation>
    <scope>NUCLEOTIDE SEQUENCE [LARGE SCALE GENOMIC DNA]</scope>
    <source>
        <strain evidence="2 3">S-A3</strain>
    </source>
</reference>
<feature type="compositionally biased region" description="Basic and acidic residues" evidence="1">
    <location>
        <begin position="130"/>
        <end position="139"/>
    </location>
</feature>